<evidence type="ECO:0000256" key="4">
    <source>
        <dbReference type="ARBA" id="ARBA00022827"/>
    </source>
</evidence>
<accession>A0ABW5HG00</accession>
<dbReference type="PANTHER" id="PTHR43884:SF20">
    <property type="entry name" value="ACYL-COA DEHYDROGENASE FADE28"/>
    <property type="match status" value="1"/>
</dbReference>
<feature type="domain" description="Acyl-CoA dehydrogenase/oxidase C-terminal" evidence="6">
    <location>
        <begin position="179"/>
        <end position="304"/>
    </location>
</feature>
<protein>
    <submittedName>
        <fullName evidence="7">Acyl-CoA dehydrogenase family protein</fullName>
    </submittedName>
</protein>
<dbReference type="Gene3D" id="1.20.140.10">
    <property type="entry name" value="Butyryl-CoA Dehydrogenase, subunit A, domain 3"/>
    <property type="match status" value="1"/>
</dbReference>
<dbReference type="InterPro" id="IPR036250">
    <property type="entry name" value="AcylCo_DH-like_C"/>
</dbReference>
<dbReference type="SUPFAM" id="SSF47203">
    <property type="entry name" value="Acyl-CoA dehydrogenase C-terminal domain-like"/>
    <property type="match status" value="1"/>
</dbReference>
<evidence type="ECO:0000313" key="8">
    <source>
        <dbReference type="Proteomes" id="UP001597483"/>
    </source>
</evidence>
<comment type="caution">
    <text evidence="7">The sequence shown here is derived from an EMBL/GenBank/DDBJ whole genome shotgun (WGS) entry which is preliminary data.</text>
</comment>
<dbReference type="RefSeq" id="WP_378309396.1">
    <property type="nucleotide sequence ID" value="NZ_JBHUKS010000026.1"/>
</dbReference>
<keyword evidence="3" id="KW-0285">Flavoprotein</keyword>
<evidence type="ECO:0000256" key="5">
    <source>
        <dbReference type="ARBA" id="ARBA00023002"/>
    </source>
</evidence>
<comment type="similarity">
    <text evidence="2">Belongs to the acyl-CoA dehydrogenase family.</text>
</comment>
<dbReference type="SUPFAM" id="SSF56645">
    <property type="entry name" value="Acyl-CoA dehydrogenase NM domain-like"/>
    <property type="match status" value="1"/>
</dbReference>
<dbReference type="Gene3D" id="1.10.540.10">
    <property type="entry name" value="Acyl-CoA dehydrogenase/oxidase, N-terminal domain"/>
    <property type="match status" value="1"/>
</dbReference>
<sequence length="335" mass="35991">MAVDQSVTELMATVFADYRAEHAEPVPGDPELWRTLEELGLVRLTGSASRGGSGAGWPEAAELLRAAASHGVRAPLAEHDLLACWLLDEVGIEPDGARRTVCLLDDDATAAAVPWLSQCDRAVLVWRRGGKWRVTDAAVANLTVEPGENLAGEPRDRVTADLGIFPGVSASDELIDRLLLRGALARAVQVCAVLDRIVELTVQHAGERTQFGRPLTKFQAVQHLVVDAAAEAGLARAATDAALTEAVRTGWADPRLEFRVAAARSCAGHAVSTVVRNAHQVHGAIGTTREHRLHEFTAAALAWRSEFGSVRHWDELLTDLATGAGRRELWPLVCS</sequence>
<comment type="cofactor">
    <cofactor evidence="1">
        <name>FAD</name>
        <dbReference type="ChEBI" id="CHEBI:57692"/>
    </cofactor>
</comment>
<proteinExistence type="inferred from homology"/>
<keyword evidence="4" id="KW-0274">FAD</keyword>
<dbReference type="InterPro" id="IPR009075">
    <property type="entry name" value="AcylCo_DH/oxidase_C"/>
</dbReference>
<evidence type="ECO:0000256" key="3">
    <source>
        <dbReference type="ARBA" id="ARBA00022630"/>
    </source>
</evidence>
<dbReference type="InterPro" id="IPR009100">
    <property type="entry name" value="AcylCoA_DH/oxidase_NM_dom_sf"/>
</dbReference>
<gene>
    <name evidence="7" type="ORF">ACFSVL_31945</name>
</gene>
<dbReference type="EMBL" id="JBHUKS010000026">
    <property type="protein sequence ID" value="MFD2472047.1"/>
    <property type="molecule type" value="Genomic_DNA"/>
</dbReference>
<dbReference type="InterPro" id="IPR037069">
    <property type="entry name" value="AcylCoA_DH/ox_N_sf"/>
</dbReference>
<dbReference type="Pfam" id="PF00441">
    <property type="entry name" value="Acyl-CoA_dh_1"/>
    <property type="match status" value="1"/>
</dbReference>
<evidence type="ECO:0000256" key="1">
    <source>
        <dbReference type="ARBA" id="ARBA00001974"/>
    </source>
</evidence>
<evidence type="ECO:0000313" key="7">
    <source>
        <dbReference type="EMBL" id="MFD2472047.1"/>
    </source>
</evidence>
<evidence type="ECO:0000256" key="2">
    <source>
        <dbReference type="ARBA" id="ARBA00009347"/>
    </source>
</evidence>
<dbReference type="Proteomes" id="UP001597483">
    <property type="component" value="Unassembled WGS sequence"/>
</dbReference>
<organism evidence="7 8">
    <name type="scientific">Amycolatopsis silviterrae</name>
    <dbReference type="NCBI Taxonomy" id="1656914"/>
    <lineage>
        <taxon>Bacteria</taxon>
        <taxon>Bacillati</taxon>
        <taxon>Actinomycetota</taxon>
        <taxon>Actinomycetes</taxon>
        <taxon>Pseudonocardiales</taxon>
        <taxon>Pseudonocardiaceae</taxon>
        <taxon>Amycolatopsis</taxon>
    </lineage>
</organism>
<dbReference type="PANTHER" id="PTHR43884">
    <property type="entry name" value="ACYL-COA DEHYDROGENASE"/>
    <property type="match status" value="1"/>
</dbReference>
<keyword evidence="5" id="KW-0560">Oxidoreductase</keyword>
<reference evidence="8" key="1">
    <citation type="journal article" date="2019" name="Int. J. Syst. Evol. Microbiol.">
        <title>The Global Catalogue of Microorganisms (GCM) 10K type strain sequencing project: providing services to taxonomists for standard genome sequencing and annotation.</title>
        <authorList>
            <consortium name="The Broad Institute Genomics Platform"/>
            <consortium name="The Broad Institute Genome Sequencing Center for Infectious Disease"/>
            <person name="Wu L."/>
            <person name="Ma J."/>
        </authorList>
    </citation>
    <scope>NUCLEOTIDE SEQUENCE [LARGE SCALE GENOMIC DNA]</scope>
    <source>
        <strain evidence="8">CGMCC 4.7641</strain>
    </source>
</reference>
<evidence type="ECO:0000259" key="6">
    <source>
        <dbReference type="Pfam" id="PF00441"/>
    </source>
</evidence>
<keyword evidence="8" id="KW-1185">Reference proteome</keyword>
<name>A0ABW5HG00_9PSEU</name>